<evidence type="ECO:0000313" key="2">
    <source>
        <dbReference type="Proteomes" id="UP001187734"/>
    </source>
</evidence>
<keyword evidence="2" id="KW-1185">Reference proteome</keyword>
<sequence>MNLWRHQCHGTKIPLYYNFAILGM</sequence>
<dbReference type="EMBL" id="ONZP01001043">
    <property type="protein sequence ID" value="SPJ92822.1"/>
    <property type="molecule type" value="Genomic_DNA"/>
</dbReference>
<dbReference type="Proteomes" id="UP001187734">
    <property type="component" value="Unassembled WGS sequence"/>
</dbReference>
<proteinExistence type="predicted"/>
<gene>
    <name evidence="1" type="ORF">FTOL_13787</name>
</gene>
<dbReference type="AlphaFoldDB" id="A0AAE8SQ70"/>
<protein>
    <submittedName>
        <fullName evidence="1">Uncharacterized protein</fullName>
    </submittedName>
</protein>
<evidence type="ECO:0000313" key="1">
    <source>
        <dbReference type="EMBL" id="SPJ92822.1"/>
    </source>
</evidence>
<comment type="caution">
    <text evidence="1">The sequence shown here is derived from an EMBL/GenBank/DDBJ whole genome shotgun (WGS) entry which is preliminary data.</text>
</comment>
<organism evidence="1 2">
    <name type="scientific">Fusarium torulosum</name>
    <dbReference type="NCBI Taxonomy" id="33205"/>
    <lineage>
        <taxon>Eukaryota</taxon>
        <taxon>Fungi</taxon>
        <taxon>Dikarya</taxon>
        <taxon>Ascomycota</taxon>
        <taxon>Pezizomycotina</taxon>
        <taxon>Sordariomycetes</taxon>
        <taxon>Hypocreomycetidae</taxon>
        <taxon>Hypocreales</taxon>
        <taxon>Nectriaceae</taxon>
        <taxon>Fusarium</taxon>
    </lineage>
</organism>
<reference evidence="1" key="1">
    <citation type="submission" date="2018-03" db="EMBL/GenBank/DDBJ databases">
        <authorList>
            <person name="Guldener U."/>
        </authorList>
    </citation>
    <scope>NUCLEOTIDE SEQUENCE</scope>
</reference>
<accession>A0AAE8SQ70</accession>
<name>A0AAE8SQ70_9HYPO</name>